<reference evidence="3" key="1">
    <citation type="submission" date="2025-08" db="UniProtKB">
        <authorList>
            <consortium name="RefSeq"/>
        </authorList>
    </citation>
    <scope>IDENTIFICATION</scope>
    <source>
        <tissue evidence="3">Young leaves</tissue>
    </source>
</reference>
<organism evidence="2 3">
    <name type="scientific">Phoenix dactylifera</name>
    <name type="common">Date palm</name>
    <dbReference type="NCBI Taxonomy" id="42345"/>
    <lineage>
        <taxon>Eukaryota</taxon>
        <taxon>Viridiplantae</taxon>
        <taxon>Streptophyta</taxon>
        <taxon>Embryophyta</taxon>
        <taxon>Tracheophyta</taxon>
        <taxon>Spermatophyta</taxon>
        <taxon>Magnoliopsida</taxon>
        <taxon>Liliopsida</taxon>
        <taxon>Arecaceae</taxon>
        <taxon>Coryphoideae</taxon>
        <taxon>Phoeniceae</taxon>
        <taxon>Phoenix</taxon>
    </lineage>
</organism>
<keyword evidence="1" id="KW-1133">Transmembrane helix</keyword>
<sequence>MRALSKRRTWVFLFLVVYSLLLSSSWNLLLSIRSWYNSAAASASSRAAAGWKALYASVLYGGVFGLLSMGAALAVAVPATLVTWITIFVLLAFFLAWLALFKLLLLAFGLGPLCPSLPLLPFLFTSSFPVKIQTKPKPKPPISSSLSTLHRLITAVKVLLLATIISSYRYSDRMHPYLLLAIYCCHIYLILDLGLASIAKIATGLLGLELEPQFNNPLGASSLQDF</sequence>
<dbReference type="PANTHER" id="PTHR34656">
    <property type="entry name" value="PYRROLINE-5-CARBOXYLATE REDUCTASE"/>
    <property type="match status" value="1"/>
</dbReference>
<feature type="transmembrane region" description="Helical" evidence="1">
    <location>
        <begin position="106"/>
        <end position="128"/>
    </location>
</feature>
<feature type="transmembrane region" description="Helical" evidence="1">
    <location>
        <begin position="149"/>
        <end position="168"/>
    </location>
</feature>
<dbReference type="AlphaFoldDB" id="A0A8B8ZNE0"/>
<gene>
    <name evidence="3" type="primary">LOC120106758</name>
</gene>
<evidence type="ECO:0000256" key="1">
    <source>
        <dbReference type="SAM" id="Phobius"/>
    </source>
</evidence>
<evidence type="ECO:0000313" key="3">
    <source>
        <dbReference type="RefSeq" id="XP_038975736.1"/>
    </source>
</evidence>
<keyword evidence="2" id="KW-1185">Reference proteome</keyword>
<keyword evidence="1" id="KW-0472">Membrane</keyword>
<dbReference type="RefSeq" id="XP_038975736.1">
    <property type="nucleotide sequence ID" value="XM_039119808.1"/>
</dbReference>
<dbReference type="GeneID" id="120106758"/>
<proteinExistence type="predicted"/>
<keyword evidence="1" id="KW-0812">Transmembrane</keyword>
<dbReference type="OrthoDB" id="1077582at2759"/>
<feature type="transmembrane region" description="Helical" evidence="1">
    <location>
        <begin position="55"/>
        <end position="74"/>
    </location>
</feature>
<accession>A0A8B8ZNE0</accession>
<feature type="transmembrane region" description="Helical" evidence="1">
    <location>
        <begin position="174"/>
        <end position="191"/>
    </location>
</feature>
<dbReference type="Proteomes" id="UP000228380">
    <property type="component" value="Unplaced"/>
</dbReference>
<name>A0A8B8ZNE0_PHODC</name>
<evidence type="ECO:0000313" key="2">
    <source>
        <dbReference type="Proteomes" id="UP000228380"/>
    </source>
</evidence>
<protein>
    <submittedName>
        <fullName evidence="3">Acyl-CoA--sterol O-acyltransferase 1-like</fullName>
    </submittedName>
</protein>
<dbReference type="PANTHER" id="PTHR34656:SF1">
    <property type="entry name" value="PYRROLINE-5-CARBOXYLATE REDUCTASE"/>
    <property type="match status" value="1"/>
</dbReference>
<dbReference type="KEGG" id="pda:120106758"/>
<feature type="transmembrane region" description="Helical" evidence="1">
    <location>
        <begin position="81"/>
        <end position="100"/>
    </location>
</feature>